<keyword evidence="2" id="KW-1185">Reference proteome</keyword>
<dbReference type="AlphaFoldDB" id="A0AAV5TB67"/>
<feature type="non-terminal residue" evidence="1">
    <location>
        <position position="1"/>
    </location>
</feature>
<proteinExistence type="predicted"/>
<dbReference type="EMBL" id="BTSX01000003">
    <property type="protein sequence ID" value="GMS90989.1"/>
    <property type="molecule type" value="Genomic_DNA"/>
</dbReference>
<evidence type="ECO:0000313" key="2">
    <source>
        <dbReference type="Proteomes" id="UP001432027"/>
    </source>
</evidence>
<accession>A0AAV5TB67</accession>
<dbReference type="Proteomes" id="UP001432027">
    <property type="component" value="Unassembled WGS sequence"/>
</dbReference>
<comment type="caution">
    <text evidence="1">The sequence shown here is derived from an EMBL/GenBank/DDBJ whole genome shotgun (WGS) entry which is preliminary data.</text>
</comment>
<protein>
    <submittedName>
        <fullName evidence="1">Uncharacterized protein</fullName>
    </submittedName>
</protein>
<organism evidence="1 2">
    <name type="scientific">Pristionchus entomophagus</name>
    <dbReference type="NCBI Taxonomy" id="358040"/>
    <lineage>
        <taxon>Eukaryota</taxon>
        <taxon>Metazoa</taxon>
        <taxon>Ecdysozoa</taxon>
        <taxon>Nematoda</taxon>
        <taxon>Chromadorea</taxon>
        <taxon>Rhabditida</taxon>
        <taxon>Rhabditina</taxon>
        <taxon>Diplogasteromorpha</taxon>
        <taxon>Diplogasteroidea</taxon>
        <taxon>Neodiplogasteridae</taxon>
        <taxon>Pristionchus</taxon>
    </lineage>
</organism>
<gene>
    <name evidence="1" type="ORF">PENTCL1PPCAC_13164</name>
</gene>
<evidence type="ECO:0000313" key="1">
    <source>
        <dbReference type="EMBL" id="GMS90989.1"/>
    </source>
</evidence>
<name>A0AAV5TB67_9BILA</name>
<feature type="non-terminal residue" evidence="1">
    <location>
        <position position="389"/>
    </location>
</feature>
<reference evidence="1" key="1">
    <citation type="submission" date="2023-10" db="EMBL/GenBank/DDBJ databases">
        <title>Genome assembly of Pristionchus species.</title>
        <authorList>
            <person name="Yoshida K."/>
            <person name="Sommer R.J."/>
        </authorList>
    </citation>
    <scope>NUCLEOTIDE SEQUENCE</scope>
    <source>
        <strain evidence="1">RS0144</strain>
    </source>
</reference>
<sequence>ATYEMDVFPLLKAYWITKEEYKMVFEFVFANCVPADWEEPIELLQGTMCTPIIAAISLYLLKSECTAGKQAAIPWESLDGNLTTIPIEFLQKFDQEMLDGFMELEKNDESKKKDQEMMQTLKNATKFLLDMKSDMRSLKHQLAIRRNEMNELSRTYVVNMAKRRDHIGQIIPANFDEKGVELANDEDVICLSRKRPSDATSRLSSFNRNQYLRKQDFVVVEDMVVLARKKDDAPEKFQRAKVMTQQEDGSWNVRFSDDSIASIPLSAMADYQPMKGKTPISSEGVRVAARARHPCRPNDAAALYSGTIISRFDLQTEEYAVAFDDSFEEYVGLNEMHLMMTQPFNEHDAWNRSYVHHLITPNEKTPLPSDERKLFLLLFFATYPEWNMV</sequence>